<keyword evidence="5" id="KW-1185">Reference proteome</keyword>
<dbReference type="Proteomes" id="UP000024329">
    <property type="component" value="Unassembled WGS sequence"/>
</dbReference>
<dbReference type="STRING" id="158500.BES08_01530"/>
<dbReference type="KEGG" id="nre:BES08_01530"/>
<dbReference type="OrthoDB" id="7510025at2"/>
<evidence type="ECO:0000313" key="5">
    <source>
        <dbReference type="Proteomes" id="UP000094626"/>
    </source>
</evidence>
<proteinExistence type="predicted"/>
<sequence length="78" mass="8655">MRTNPGVCQRKARYASEAEALEVAARAPFPLRPYKCGLCRRYHLTSRTKGMKLPKFELERRSSNSSPSLSRGGGSPEG</sequence>
<reference evidence="3 4" key="1">
    <citation type="submission" date="2014-03" db="EMBL/GenBank/DDBJ databases">
        <title>Whole genome sequence of Novosphingobium resinovorum KF1.</title>
        <authorList>
            <person name="Gan H.M."/>
            <person name="Gan H.Y."/>
            <person name="Chew T.H."/>
            <person name="Savka M.A."/>
        </authorList>
    </citation>
    <scope>NUCLEOTIDE SEQUENCE [LARGE SCALE GENOMIC DNA]</scope>
    <source>
        <strain evidence="3 4">KF1</strain>
    </source>
</reference>
<reference evidence="2" key="2">
    <citation type="submission" date="2016-08" db="EMBL/GenBank/DDBJ databases">
        <authorList>
            <person name="Seilhamer J.J."/>
        </authorList>
    </citation>
    <scope>NUCLEOTIDE SEQUENCE [LARGE SCALE GENOMIC DNA]</scope>
    <source>
        <strain evidence="2">SA1</strain>
    </source>
</reference>
<reference evidence="5" key="3">
    <citation type="journal article" date="2017" name="J. Biotechnol.">
        <title>Complete genome sequence of Novosphingobium resinovorum SA1, a versatile xenobiotic-degrading bacterium capable of utilizing sulfanilic acid.</title>
        <authorList>
            <person name="Hegedus B."/>
            <person name="Kos P.B."/>
            <person name="Balint B."/>
            <person name="Maroti G."/>
            <person name="Gan H.M."/>
            <person name="Perei K."/>
            <person name="Rakhely G."/>
        </authorList>
    </citation>
    <scope>NUCLEOTIDE SEQUENCE [LARGE SCALE GENOMIC DNA]</scope>
    <source>
        <strain evidence="5">SA1</strain>
    </source>
</reference>
<feature type="region of interest" description="Disordered" evidence="1">
    <location>
        <begin position="50"/>
        <end position="78"/>
    </location>
</feature>
<evidence type="ECO:0000313" key="2">
    <source>
        <dbReference type="EMBL" id="AOR75583.1"/>
    </source>
</evidence>
<dbReference type="EMBL" id="CP017075">
    <property type="protein sequence ID" value="AOR75583.1"/>
    <property type="molecule type" value="Genomic_DNA"/>
</dbReference>
<evidence type="ECO:0000313" key="4">
    <source>
        <dbReference type="Proteomes" id="UP000024329"/>
    </source>
</evidence>
<organism evidence="3 4">
    <name type="scientific">Novosphingobium resinovorum</name>
    <dbReference type="NCBI Taxonomy" id="158500"/>
    <lineage>
        <taxon>Bacteria</taxon>
        <taxon>Pseudomonadati</taxon>
        <taxon>Pseudomonadota</taxon>
        <taxon>Alphaproteobacteria</taxon>
        <taxon>Sphingomonadales</taxon>
        <taxon>Sphingomonadaceae</taxon>
        <taxon>Novosphingobium</taxon>
    </lineage>
</organism>
<dbReference type="RefSeq" id="WP_036522589.1">
    <property type="nucleotide sequence ID" value="NZ_CP017075.1"/>
</dbReference>
<evidence type="ECO:0000256" key="1">
    <source>
        <dbReference type="SAM" id="MobiDB-lite"/>
    </source>
</evidence>
<dbReference type="PATRIC" id="fig|158500.4.peg.301"/>
<protein>
    <submittedName>
        <fullName evidence="3">Uncharacterized protein</fullName>
    </submittedName>
</protein>
<name>A0A031K6A1_9SPHN</name>
<dbReference type="Proteomes" id="UP000094626">
    <property type="component" value="Chromosome"/>
</dbReference>
<evidence type="ECO:0000313" key="3">
    <source>
        <dbReference type="EMBL" id="EZP84538.1"/>
    </source>
</evidence>
<dbReference type="EMBL" id="JFYZ01000001">
    <property type="protein sequence ID" value="EZP84538.1"/>
    <property type="molecule type" value="Genomic_DNA"/>
</dbReference>
<dbReference type="eggNOG" id="ENOG50324YV">
    <property type="taxonomic scope" value="Bacteria"/>
</dbReference>
<accession>A0A031K6A1</accession>
<dbReference type="AlphaFoldDB" id="A0A031K6A1"/>
<gene>
    <name evidence="2" type="ORF">BES08_01530</name>
    <name evidence="3" type="ORF">BV97_00293</name>
</gene>